<protein>
    <submittedName>
        <fullName evidence="2">Uncharacterized protein</fullName>
    </submittedName>
</protein>
<evidence type="ECO:0000256" key="1">
    <source>
        <dbReference type="SAM" id="MobiDB-lite"/>
    </source>
</evidence>
<dbReference type="Proteomes" id="UP000765509">
    <property type="component" value="Unassembled WGS sequence"/>
</dbReference>
<proteinExistence type="predicted"/>
<gene>
    <name evidence="2" type="ORF">O181_014665</name>
</gene>
<reference evidence="2" key="1">
    <citation type="submission" date="2021-03" db="EMBL/GenBank/DDBJ databases">
        <title>Draft genome sequence of rust myrtle Austropuccinia psidii MF-1, a brazilian biotype.</title>
        <authorList>
            <person name="Quecine M.C."/>
            <person name="Pachon D.M.R."/>
            <person name="Bonatelli M.L."/>
            <person name="Correr F.H."/>
            <person name="Franceschini L.M."/>
            <person name="Leite T.F."/>
            <person name="Margarido G.R.A."/>
            <person name="Almeida C.A."/>
            <person name="Ferrarezi J.A."/>
            <person name="Labate C.A."/>
        </authorList>
    </citation>
    <scope>NUCLEOTIDE SEQUENCE</scope>
    <source>
        <strain evidence="2">MF-1</strain>
    </source>
</reference>
<dbReference type="EMBL" id="AVOT02003931">
    <property type="protein sequence ID" value="MBW0474950.1"/>
    <property type="molecule type" value="Genomic_DNA"/>
</dbReference>
<feature type="region of interest" description="Disordered" evidence="1">
    <location>
        <begin position="1"/>
        <end position="41"/>
    </location>
</feature>
<organism evidence="2 3">
    <name type="scientific">Austropuccinia psidii MF-1</name>
    <dbReference type="NCBI Taxonomy" id="1389203"/>
    <lineage>
        <taxon>Eukaryota</taxon>
        <taxon>Fungi</taxon>
        <taxon>Dikarya</taxon>
        <taxon>Basidiomycota</taxon>
        <taxon>Pucciniomycotina</taxon>
        <taxon>Pucciniomycetes</taxon>
        <taxon>Pucciniales</taxon>
        <taxon>Sphaerophragmiaceae</taxon>
        <taxon>Austropuccinia</taxon>
    </lineage>
</organism>
<sequence>MDVQHSPPESNTRSQDRPQAVLASRPIIPHVGTQAAPPLRADLHREPIMEAEAPSMKEGKGQEDQINFWEFLEEENSVGELGSDGTEVVLVPVGVSEGTGGPNLALSNQPGSNLSYPAMLAILQKMTQIMANI</sequence>
<dbReference type="AlphaFoldDB" id="A0A9Q3C1D9"/>
<evidence type="ECO:0000313" key="3">
    <source>
        <dbReference type="Proteomes" id="UP000765509"/>
    </source>
</evidence>
<evidence type="ECO:0000313" key="2">
    <source>
        <dbReference type="EMBL" id="MBW0474950.1"/>
    </source>
</evidence>
<accession>A0A9Q3C1D9</accession>
<name>A0A9Q3C1D9_9BASI</name>
<comment type="caution">
    <text evidence="2">The sequence shown here is derived from an EMBL/GenBank/DDBJ whole genome shotgun (WGS) entry which is preliminary data.</text>
</comment>
<keyword evidence="3" id="KW-1185">Reference proteome</keyword>